<feature type="region of interest" description="Disordered" evidence="1">
    <location>
        <begin position="141"/>
        <end position="169"/>
    </location>
</feature>
<keyword evidence="2" id="KW-0812">Transmembrane</keyword>
<dbReference type="RefSeq" id="WP_165960657.1">
    <property type="nucleotide sequence ID" value="NZ_SLWS01000006.1"/>
</dbReference>
<feature type="compositionally biased region" description="Pro residues" evidence="1">
    <location>
        <begin position="251"/>
        <end position="260"/>
    </location>
</feature>
<keyword evidence="2" id="KW-1133">Transmembrane helix</keyword>
<evidence type="ECO:0000256" key="2">
    <source>
        <dbReference type="SAM" id="Phobius"/>
    </source>
</evidence>
<accession>A0A4V2S6S3</accession>
<feature type="transmembrane region" description="Helical" evidence="2">
    <location>
        <begin position="108"/>
        <end position="127"/>
    </location>
</feature>
<keyword evidence="2" id="KW-0472">Membrane</keyword>
<evidence type="ECO:0000313" key="4">
    <source>
        <dbReference type="Proteomes" id="UP000295680"/>
    </source>
</evidence>
<dbReference type="EMBL" id="SLWS01000006">
    <property type="protein sequence ID" value="TCO57180.1"/>
    <property type="molecule type" value="Genomic_DNA"/>
</dbReference>
<gene>
    <name evidence="3" type="ORF">EV192_106657</name>
</gene>
<sequence>MAKRRSQPARLSWPVRLVAVIPVAGALVLSFSNLADLARSARFDGWLAYLWPGTLDATGVVASLIWLDITMPGDARRAASRLALAAIALSIAGNSLRHWLLDAGQRPYVVVQMAIAAVPPAVLFLMLHVLHLAQRRPAAVIQPPASQPVSARPPVDQRGQDPARWPATGPTWTGRVIVIPAVTSHPLATSPRQPAGQPWLGLAEAGSAIPVNSATPTTTNHTGQRPANGHPVQPPGLPAATGHPATASQSPTPPPDPPTSIEPVSQQRPPARTGGQWRDHLDAATRIVADHPDIGRPSLASQLGIPTSQARKLLDHLATLKTGQR</sequence>
<proteinExistence type="predicted"/>
<evidence type="ECO:0000313" key="3">
    <source>
        <dbReference type="EMBL" id="TCO57180.1"/>
    </source>
</evidence>
<feature type="compositionally biased region" description="Polar residues" evidence="1">
    <location>
        <begin position="210"/>
        <end position="225"/>
    </location>
</feature>
<dbReference type="InterPro" id="IPR021235">
    <property type="entry name" value="DUF2637"/>
</dbReference>
<comment type="caution">
    <text evidence="3">The sequence shown here is derived from an EMBL/GenBank/DDBJ whole genome shotgun (WGS) entry which is preliminary data.</text>
</comment>
<name>A0A4V2S6S3_9PSEU</name>
<organism evidence="3 4">
    <name type="scientific">Actinocrispum wychmicini</name>
    <dbReference type="NCBI Taxonomy" id="1213861"/>
    <lineage>
        <taxon>Bacteria</taxon>
        <taxon>Bacillati</taxon>
        <taxon>Actinomycetota</taxon>
        <taxon>Actinomycetes</taxon>
        <taxon>Pseudonocardiales</taxon>
        <taxon>Pseudonocardiaceae</taxon>
        <taxon>Actinocrispum</taxon>
    </lineage>
</organism>
<feature type="transmembrane region" description="Helical" evidence="2">
    <location>
        <begin position="79"/>
        <end position="96"/>
    </location>
</feature>
<reference evidence="3 4" key="1">
    <citation type="submission" date="2019-03" db="EMBL/GenBank/DDBJ databases">
        <title>Genomic Encyclopedia of Type Strains, Phase IV (KMG-IV): sequencing the most valuable type-strain genomes for metagenomic binning, comparative biology and taxonomic classification.</title>
        <authorList>
            <person name="Goeker M."/>
        </authorList>
    </citation>
    <scope>NUCLEOTIDE SEQUENCE [LARGE SCALE GENOMIC DNA]</scope>
    <source>
        <strain evidence="3 4">DSM 45934</strain>
    </source>
</reference>
<dbReference type="Pfam" id="PF10935">
    <property type="entry name" value="DUF2637"/>
    <property type="match status" value="1"/>
</dbReference>
<keyword evidence="4" id="KW-1185">Reference proteome</keyword>
<feature type="transmembrane region" description="Helical" evidence="2">
    <location>
        <begin position="47"/>
        <end position="67"/>
    </location>
</feature>
<dbReference type="AlphaFoldDB" id="A0A4V2S6S3"/>
<feature type="region of interest" description="Disordered" evidence="1">
    <location>
        <begin position="210"/>
        <end position="276"/>
    </location>
</feature>
<protein>
    <submittedName>
        <fullName evidence="3">Uncharacterized protein DUF2637</fullName>
    </submittedName>
</protein>
<evidence type="ECO:0000256" key="1">
    <source>
        <dbReference type="SAM" id="MobiDB-lite"/>
    </source>
</evidence>
<dbReference type="Proteomes" id="UP000295680">
    <property type="component" value="Unassembled WGS sequence"/>
</dbReference>